<reference evidence="4 5" key="1">
    <citation type="submission" date="2020-03" db="EMBL/GenBank/DDBJ databases">
        <title>Genomic Encyclopedia of Type Strains, Phase IV (KMG-IV): sequencing the most valuable type-strain genomes for metagenomic binning, comparative biology and taxonomic classification.</title>
        <authorList>
            <person name="Goeker M."/>
        </authorList>
    </citation>
    <scope>NUCLEOTIDE SEQUENCE [LARGE SCALE GENOMIC DNA]</scope>
    <source>
        <strain evidence="4 5">DSM 101599</strain>
    </source>
</reference>
<dbReference type="Proteomes" id="UP000745859">
    <property type="component" value="Unassembled WGS sequence"/>
</dbReference>
<comment type="similarity">
    <text evidence="1">Belongs to the membrane fusion protein (MFP) (TC 8.A.1) family.</text>
</comment>
<organism evidence="4 5">
    <name type="scientific">Wenyingzhuangia heitensis</name>
    <dbReference type="NCBI Taxonomy" id="1487859"/>
    <lineage>
        <taxon>Bacteria</taxon>
        <taxon>Pseudomonadati</taxon>
        <taxon>Bacteroidota</taxon>
        <taxon>Flavobacteriia</taxon>
        <taxon>Flavobacteriales</taxon>
        <taxon>Flavobacteriaceae</taxon>
        <taxon>Wenyingzhuangia</taxon>
    </lineage>
</organism>
<evidence type="ECO:0000256" key="1">
    <source>
        <dbReference type="ARBA" id="ARBA00009477"/>
    </source>
</evidence>
<gene>
    <name evidence="4" type="ORF">FHR24_000862</name>
</gene>
<dbReference type="Pfam" id="PF25893">
    <property type="entry name" value="HH_CzcB"/>
    <property type="match status" value="1"/>
</dbReference>
<keyword evidence="5" id="KW-1185">Reference proteome</keyword>
<dbReference type="NCBIfam" id="TIGR01730">
    <property type="entry name" value="RND_mfp"/>
    <property type="match status" value="1"/>
</dbReference>
<dbReference type="InterPro" id="IPR058648">
    <property type="entry name" value="HH_CzcB-like"/>
</dbReference>
<dbReference type="PROSITE" id="PS51257">
    <property type="entry name" value="PROKAR_LIPOPROTEIN"/>
    <property type="match status" value="1"/>
</dbReference>
<evidence type="ECO:0000313" key="5">
    <source>
        <dbReference type="Proteomes" id="UP000745859"/>
    </source>
</evidence>
<dbReference type="InterPro" id="IPR006143">
    <property type="entry name" value="RND_pump_MFP"/>
</dbReference>
<evidence type="ECO:0000313" key="4">
    <source>
        <dbReference type="EMBL" id="NIJ44423.1"/>
    </source>
</evidence>
<dbReference type="InterPro" id="IPR058637">
    <property type="entry name" value="YknX-like_C"/>
</dbReference>
<comment type="caution">
    <text evidence="4">The sequence shown here is derived from an EMBL/GenBank/DDBJ whole genome shotgun (WGS) entry which is preliminary data.</text>
</comment>
<accession>A0ABX0U6N4</accession>
<dbReference type="Gene3D" id="2.40.50.100">
    <property type="match status" value="1"/>
</dbReference>
<feature type="domain" description="CzcB-like alpha-helical hairpin" evidence="2">
    <location>
        <begin position="128"/>
        <end position="185"/>
    </location>
</feature>
<dbReference type="Pfam" id="PF25989">
    <property type="entry name" value="YknX_C"/>
    <property type="match status" value="1"/>
</dbReference>
<evidence type="ECO:0000259" key="3">
    <source>
        <dbReference type="Pfam" id="PF25989"/>
    </source>
</evidence>
<dbReference type="SUPFAM" id="SSF111369">
    <property type="entry name" value="HlyD-like secretion proteins"/>
    <property type="match status" value="1"/>
</dbReference>
<name>A0ABX0U6N4_9FLAO</name>
<protein>
    <submittedName>
        <fullName evidence="4">RND family efflux transporter MFP subunit</fullName>
    </submittedName>
</protein>
<dbReference type="Gene3D" id="2.40.420.20">
    <property type="match status" value="1"/>
</dbReference>
<dbReference type="RefSeq" id="WP_167184363.1">
    <property type="nucleotide sequence ID" value="NZ_JAASQL010000001.1"/>
</dbReference>
<evidence type="ECO:0000259" key="2">
    <source>
        <dbReference type="Pfam" id="PF25893"/>
    </source>
</evidence>
<sequence>MKKILTLTGIATILLVACQSKTTSTADIIASSDLKEIKAKRISLLAEIQSLETAISKLDTVKKLALVSTSKIKATDFYHTFEVQGNVETKQNILIQPEFSGNLKELLVKEGQKVTKGQIIAIIDDAGLKSQLAQAQASADLSQTTFDRQKRLWDQKIGSEIQFLQSKANYLAGKNQVAQLQAQLDKVNVRAPFSGVIDEIITEEGSLVSPGTTPIARIVNLNNMTITAQIPETYITSVNEGKMVKAFFPVLNTSTETKITQAGNFINPASRNFRVEMNVPKNVDAKPNMTVKLHINDYHNEKAFLIPQSIISENEDNKEYIYTIQRKGKSAIAKRTFVEIGKTQGDEIEILSGLSAGDEIIVEGARSVKDNQEVSIIK</sequence>
<feature type="domain" description="YknX-like C-terminal permuted SH3-like" evidence="3">
    <location>
        <begin position="307"/>
        <end position="375"/>
    </location>
</feature>
<dbReference type="Gene3D" id="2.40.30.170">
    <property type="match status" value="1"/>
</dbReference>
<proteinExistence type="inferred from homology"/>
<dbReference type="EMBL" id="JAASQL010000001">
    <property type="protein sequence ID" value="NIJ44423.1"/>
    <property type="molecule type" value="Genomic_DNA"/>
</dbReference>
<dbReference type="PANTHER" id="PTHR30469">
    <property type="entry name" value="MULTIDRUG RESISTANCE PROTEIN MDTA"/>
    <property type="match status" value="1"/>
</dbReference>
<dbReference type="Gene3D" id="1.10.287.470">
    <property type="entry name" value="Helix hairpin bin"/>
    <property type="match status" value="1"/>
</dbReference>